<feature type="transmembrane region" description="Helical" evidence="4">
    <location>
        <begin position="63"/>
        <end position="88"/>
    </location>
</feature>
<dbReference type="InterPro" id="IPR036565">
    <property type="entry name" value="Mur-like_cat_sf"/>
</dbReference>
<name>A0A1H9WKE8_9BACI</name>
<evidence type="ECO:0000256" key="4">
    <source>
        <dbReference type="SAM" id="Phobius"/>
    </source>
</evidence>
<dbReference type="AlphaFoldDB" id="A0A1H9WKE8"/>
<keyword evidence="4" id="KW-0472">Membrane</keyword>
<dbReference type="InterPro" id="IPR036615">
    <property type="entry name" value="Mur_ligase_C_dom_sf"/>
</dbReference>
<dbReference type="SUPFAM" id="SSF53244">
    <property type="entry name" value="MurD-like peptide ligases, peptide-binding domain"/>
    <property type="match status" value="1"/>
</dbReference>
<dbReference type="Gene3D" id="3.90.190.20">
    <property type="entry name" value="Mur ligase, C-terminal domain"/>
    <property type="match status" value="1"/>
</dbReference>
<feature type="domain" description="Mur ligase central" evidence="6">
    <location>
        <begin position="189"/>
        <end position="375"/>
    </location>
</feature>
<feature type="transmembrane region" description="Helical" evidence="4">
    <location>
        <begin position="109"/>
        <end position="128"/>
    </location>
</feature>
<feature type="transmembrane region" description="Helical" evidence="4">
    <location>
        <begin position="177"/>
        <end position="198"/>
    </location>
</feature>
<keyword evidence="4" id="KW-1133">Transmembrane helix</keyword>
<dbReference type="Pfam" id="PF08245">
    <property type="entry name" value="Mur_ligase_M"/>
    <property type="match status" value="1"/>
</dbReference>
<reference evidence="8" key="1">
    <citation type="submission" date="2016-10" db="EMBL/GenBank/DDBJ databases">
        <authorList>
            <person name="Varghese N."/>
            <person name="Submissions S."/>
        </authorList>
    </citation>
    <scope>NUCLEOTIDE SEQUENCE [LARGE SCALE GENOMIC DNA]</scope>
    <source>
        <strain evidence="8">S9</strain>
    </source>
</reference>
<dbReference type="PANTHER" id="PTHR43024">
    <property type="entry name" value="UDP-N-ACETYLMURAMOYL-TRIPEPTIDE--D-ALANYL-D-ALANINE LIGASE"/>
    <property type="match status" value="1"/>
</dbReference>
<dbReference type="RefSeq" id="WP_245733194.1">
    <property type="nucleotide sequence ID" value="NZ_FOGT01000017.1"/>
</dbReference>
<dbReference type="InterPro" id="IPR004101">
    <property type="entry name" value="Mur_ligase_C"/>
</dbReference>
<dbReference type="PANTHER" id="PTHR43024:SF1">
    <property type="entry name" value="UDP-N-ACETYLMURAMOYL-TRIPEPTIDE--D-ALANYL-D-ALANINE LIGASE"/>
    <property type="match status" value="1"/>
</dbReference>
<dbReference type="STRING" id="1601833.SAMN05518684_11766"/>
<gene>
    <name evidence="7" type="ORF">SAMN05518684_11766</name>
</gene>
<keyword evidence="4" id="KW-0812">Transmembrane</keyword>
<organism evidence="7 8">
    <name type="scientific">Salipaludibacillus aurantiacus</name>
    <dbReference type="NCBI Taxonomy" id="1601833"/>
    <lineage>
        <taxon>Bacteria</taxon>
        <taxon>Bacillati</taxon>
        <taxon>Bacillota</taxon>
        <taxon>Bacilli</taxon>
        <taxon>Bacillales</taxon>
        <taxon>Bacillaceae</taxon>
    </lineage>
</organism>
<keyword evidence="3" id="KW-0067">ATP-binding</keyword>
<evidence type="ECO:0000259" key="6">
    <source>
        <dbReference type="Pfam" id="PF08245"/>
    </source>
</evidence>
<evidence type="ECO:0000313" key="8">
    <source>
        <dbReference type="Proteomes" id="UP000198571"/>
    </source>
</evidence>
<accession>A0A1H9WKE8</accession>
<evidence type="ECO:0000256" key="2">
    <source>
        <dbReference type="ARBA" id="ARBA00022741"/>
    </source>
</evidence>
<dbReference type="EMBL" id="FOGT01000017">
    <property type="protein sequence ID" value="SES33933.1"/>
    <property type="molecule type" value="Genomic_DNA"/>
</dbReference>
<dbReference type="Pfam" id="PF02875">
    <property type="entry name" value="Mur_ligase_C"/>
    <property type="match status" value="1"/>
</dbReference>
<dbReference type="InterPro" id="IPR051046">
    <property type="entry name" value="MurCDEF_CellWall_CoF430Synth"/>
</dbReference>
<dbReference type="GO" id="GO:0016881">
    <property type="term" value="F:acid-amino acid ligase activity"/>
    <property type="evidence" value="ECO:0007669"/>
    <property type="project" value="InterPro"/>
</dbReference>
<dbReference type="Proteomes" id="UP000198571">
    <property type="component" value="Unassembled WGS sequence"/>
</dbReference>
<dbReference type="InterPro" id="IPR013221">
    <property type="entry name" value="Mur_ligase_cen"/>
</dbReference>
<evidence type="ECO:0000259" key="5">
    <source>
        <dbReference type="Pfam" id="PF02875"/>
    </source>
</evidence>
<feature type="domain" description="Mur ligase C-terminal" evidence="5">
    <location>
        <begin position="401"/>
        <end position="519"/>
    </location>
</feature>
<dbReference type="SUPFAM" id="SSF53623">
    <property type="entry name" value="MurD-like peptide ligases, catalytic domain"/>
    <property type="match status" value="1"/>
</dbReference>
<dbReference type="GO" id="GO:0005524">
    <property type="term" value="F:ATP binding"/>
    <property type="evidence" value="ECO:0007669"/>
    <property type="project" value="UniProtKB-KW"/>
</dbReference>
<sequence>MIVTMVLFIFTLIAWILPVTIKTKGSVHMLQVNSYRNERYIKWMGSHRTKVFLRLEVLYALPLVLHVITDSVTVSLGAAIAVFVLLFFNNLSNKPEEKKSLVYTPRVQRLLGATYIIYGLTASVSISVAGFFSIFAALFILVLAAVFPYYIVLLANTINRPIEARISRRFINDAKRLLKASPGLTVIGITGTVAGANVKHFVQTVLSSKYNVLMTPENHTSKFGIARTINEQLKSYHDIFIAEMSAEQEGEIREICDLVTHKYGILTDIYAQIPDTLENMKKTKYEIVETLPEQEGAAFLNIDDENIMSWEPQNPCRKIYYGIDREDADLRASNIKFSGKGMSFTVTTADGKKETFITKLLGRHHIYNILAAAAVGLEMGLSLKQMAGAVKKMAAVPHNLELKRSSGNITMIDDSYNSNPVGSKAAIDVLGHMAGYRILITPGIIETGGNAYEINKEWAGYSADKCDYIILVGKKQTEPLQDGLKEAGYPDQKLYVAENLQDAMQHMYKMAPADSIVLLENDHPETD</sequence>
<dbReference type="Gene3D" id="3.40.1190.10">
    <property type="entry name" value="Mur-like, catalytic domain"/>
    <property type="match status" value="1"/>
</dbReference>
<evidence type="ECO:0000256" key="1">
    <source>
        <dbReference type="ARBA" id="ARBA00022598"/>
    </source>
</evidence>
<protein>
    <submittedName>
        <fullName evidence="7">UDP-N-acetylmuramoyl-tripeptide--D-alanyl-D-alanine ligase</fullName>
    </submittedName>
</protein>
<evidence type="ECO:0000313" key="7">
    <source>
        <dbReference type="EMBL" id="SES33933.1"/>
    </source>
</evidence>
<feature type="transmembrane region" description="Helical" evidence="4">
    <location>
        <begin position="134"/>
        <end position="156"/>
    </location>
</feature>
<keyword evidence="1 7" id="KW-0436">Ligase</keyword>
<keyword evidence="2" id="KW-0547">Nucleotide-binding</keyword>
<evidence type="ECO:0000256" key="3">
    <source>
        <dbReference type="ARBA" id="ARBA00022840"/>
    </source>
</evidence>
<keyword evidence="8" id="KW-1185">Reference proteome</keyword>
<proteinExistence type="predicted"/>